<evidence type="ECO:0000313" key="1">
    <source>
        <dbReference type="EMBL" id="BBI51617.1"/>
    </source>
</evidence>
<organism evidence="1 2">
    <name type="scientific">Vreelandella olivaria</name>
    <dbReference type="NCBI Taxonomy" id="390919"/>
    <lineage>
        <taxon>Bacteria</taxon>
        <taxon>Pseudomonadati</taxon>
        <taxon>Pseudomonadota</taxon>
        <taxon>Gammaproteobacteria</taxon>
        <taxon>Oceanospirillales</taxon>
        <taxon>Halomonadaceae</taxon>
        <taxon>Vreelandella</taxon>
    </lineage>
</organism>
<sequence>MLSFGIDGSFCNNFLGLFSKSADQLEFVFDWSFREEVYENVPSKVIFNANDRERIERYKNLLRKSRTVKYENLPAYIEKYSWPIEDKCGRVYLRLLVDGKSYSCYIEADSELYETLKAEHAKSK</sequence>
<dbReference type="EMBL" id="AP019416">
    <property type="protein sequence ID" value="BBI51617.1"/>
    <property type="molecule type" value="Genomic_DNA"/>
</dbReference>
<name>A0ABN5X461_9GAMM</name>
<reference evidence="2" key="1">
    <citation type="journal article" date="2019" name="Microbiol. Resour. Announc.">
        <title>Complete Genome Sequence of Halomonas olivaria, a Moderately Halophilic Bacterium Isolated from Olive Processing Effluents, Obtained by Nanopore Sequencing.</title>
        <authorList>
            <person name="Nagata S."/>
            <person name="Ii K.M."/>
            <person name="Tsukimi T."/>
            <person name="Miura M.C."/>
            <person name="Galipon J."/>
            <person name="Arakawa K."/>
        </authorList>
    </citation>
    <scope>NUCLEOTIDE SEQUENCE [LARGE SCALE GENOMIC DNA]</scope>
    <source>
        <strain evidence="2">TYRC17</strain>
    </source>
</reference>
<proteinExistence type="predicted"/>
<keyword evidence="2" id="KW-1185">Reference proteome</keyword>
<evidence type="ECO:0000313" key="2">
    <source>
        <dbReference type="Proteomes" id="UP000289555"/>
    </source>
</evidence>
<protein>
    <submittedName>
        <fullName evidence="1">Uncharacterized protein</fullName>
    </submittedName>
</protein>
<dbReference type="Proteomes" id="UP000289555">
    <property type="component" value="Chromosome"/>
</dbReference>
<gene>
    <name evidence="1" type="ORF">HORIV_40380</name>
</gene>
<accession>A0ABN5X461</accession>